<dbReference type="CDD" id="cd12797">
    <property type="entry name" value="M23_peptidase"/>
    <property type="match status" value="1"/>
</dbReference>
<name>A0A5R9EZJ3_9BACL</name>
<dbReference type="Gene3D" id="2.70.70.10">
    <property type="entry name" value="Glucose Permease (Domain IIA)"/>
    <property type="match status" value="1"/>
</dbReference>
<keyword evidence="1" id="KW-0812">Transmembrane</keyword>
<protein>
    <submittedName>
        <fullName evidence="3">LysM peptidoglycan-binding domain-containing protein</fullName>
    </submittedName>
</protein>
<dbReference type="InterPro" id="IPR036779">
    <property type="entry name" value="LysM_dom_sf"/>
</dbReference>
<feature type="domain" description="LysM" evidence="2">
    <location>
        <begin position="262"/>
        <end position="305"/>
    </location>
</feature>
<accession>A0A5R9EZJ3</accession>
<dbReference type="AlphaFoldDB" id="A0A5R9EZJ3"/>
<keyword evidence="1" id="KW-1133">Transmembrane helix</keyword>
<organism evidence="3 4">
    <name type="scientific">Exobacillus caeni</name>
    <dbReference type="NCBI Taxonomy" id="2574798"/>
    <lineage>
        <taxon>Bacteria</taxon>
        <taxon>Bacillati</taxon>
        <taxon>Bacillota</taxon>
        <taxon>Bacilli</taxon>
        <taxon>Bacillales</taxon>
        <taxon>Guptibacillaceae</taxon>
        <taxon>Exobacillus</taxon>
    </lineage>
</organism>
<dbReference type="SUPFAM" id="SSF51261">
    <property type="entry name" value="Duplicated hybrid motif"/>
    <property type="match status" value="1"/>
</dbReference>
<dbReference type="PROSITE" id="PS51782">
    <property type="entry name" value="LYSM"/>
    <property type="match status" value="2"/>
</dbReference>
<dbReference type="InterPro" id="IPR011055">
    <property type="entry name" value="Dup_hybrid_motif"/>
</dbReference>
<dbReference type="InterPro" id="IPR018392">
    <property type="entry name" value="LysM"/>
</dbReference>
<comment type="caution">
    <text evidence="3">The sequence shown here is derived from an EMBL/GenBank/DDBJ whole genome shotgun (WGS) entry which is preliminary data.</text>
</comment>
<keyword evidence="4" id="KW-1185">Reference proteome</keyword>
<dbReference type="Pfam" id="PF01551">
    <property type="entry name" value="Peptidase_M23"/>
    <property type="match status" value="1"/>
</dbReference>
<evidence type="ECO:0000259" key="2">
    <source>
        <dbReference type="PROSITE" id="PS51782"/>
    </source>
</evidence>
<feature type="domain" description="LysM" evidence="2">
    <location>
        <begin position="213"/>
        <end position="256"/>
    </location>
</feature>
<dbReference type="Pfam" id="PF01476">
    <property type="entry name" value="LysM"/>
    <property type="match status" value="2"/>
</dbReference>
<dbReference type="Proteomes" id="UP000308230">
    <property type="component" value="Unassembled WGS sequence"/>
</dbReference>
<dbReference type="PANTHER" id="PTHR21666:SF290">
    <property type="entry name" value="PEPTIDASE M23 DOMAIN PROTEIN"/>
    <property type="match status" value="1"/>
</dbReference>
<gene>
    <name evidence="3" type="ORF">FCL54_19185</name>
</gene>
<dbReference type="PANTHER" id="PTHR21666">
    <property type="entry name" value="PEPTIDASE-RELATED"/>
    <property type="match status" value="1"/>
</dbReference>
<evidence type="ECO:0000313" key="3">
    <source>
        <dbReference type="EMBL" id="TLS35626.1"/>
    </source>
</evidence>
<evidence type="ECO:0000313" key="4">
    <source>
        <dbReference type="Proteomes" id="UP000308230"/>
    </source>
</evidence>
<reference evidence="3 4" key="1">
    <citation type="submission" date="2019-04" db="EMBL/GenBank/DDBJ databases">
        <title>Bacillus caeni sp. nov., a bacterium isolated from mangrove sediment.</title>
        <authorList>
            <person name="Huang H."/>
            <person name="Mo K."/>
            <person name="Hu Y."/>
        </authorList>
    </citation>
    <scope>NUCLEOTIDE SEQUENCE [LARGE SCALE GENOMIC DNA]</scope>
    <source>
        <strain evidence="3 4">HB172195</strain>
    </source>
</reference>
<dbReference type="EMBL" id="SWLG01000018">
    <property type="protein sequence ID" value="TLS35626.1"/>
    <property type="molecule type" value="Genomic_DNA"/>
</dbReference>
<sequence length="308" mass="33976">MVDYLKRFLVVMVMMIFISMLFIGGKFTFAQEKNPESLQWQWPVEGEISDHFGTRGGNHFGIDIAAEKGTPIKAAEDGTVHKSYLSGSYGHVVFITHSSGFETIYAHMHKRLVKDGDVIQKGQVIGYVGNTGRSHGNHLHFEVHDGGWNASKSNAINPLAFITPDGQLSQPVSGQAVKDENEDQKTVKANDRAGAVDVEQSKVLSQNQRKEDSVVTVKSGDTLWSLASRNGISVGQLKALNKLSSDRITAGQMLWIKNVKKKTYAVQAGDTLFSIAREHHLSLEELKEANELKTAVIYPSQILVLKTE</sequence>
<dbReference type="SMART" id="SM00257">
    <property type="entry name" value="LysM"/>
    <property type="match status" value="2"/>
</dbReference>
<dbReference type="Gene3D" id="3.10.350.10">
    <property type="entry name" value="LysM domain"/>
    <property type="match status" value="2"/>
</dbReference>
<dbReference type="CDD" id="cd00118">
    <property type="entry name" value="LysM"/>
    <property type="match status" value="2"/>
</dbReference>
<dbReference type="RefSeq" id="WP_138128560.1">
    <property type="nucleotide sequence ID" value="NZ_SWLG01000018.1"/>
</dbReference>
<dbReference type="GO" id="GO:0004222">
    <property type="term" value="F:metalloendopeptidase activity"/>
    <property type="evidence" value="ECO:0007669"/>
    <property type="project" value="TreeGrafter"/>
</dbReference>
<dbReference type="InterPro" id="IPR050570">
    <property type="entry name" value="Cell_wall_metabolism_enzyme"/>
</dbReference>
<proteinExistence type="predicted"/>
<evidence type="ECO:0000256" key="1">
    <source>
        <dbReference type="SAM" id="Phobius"/>
    </source>
</evidence>
<dbReference type="InterPro" id="IPR016047">
    <property type="entry name" value="M23ase_b-sheet_dom"/>
</dbReference>
<dbReference type="SUPFAM" id="SSF54106">
    <property type="entry name" value="LysM domain"/>
    <property type="match status" value="2"/>
</dbReference>
<feature type="transmembrane region" description="Helical" evidence="1">
    <location>
        <begin position="7"/>
        <end position="29"/>
    </location>
</feature>
<dbReference type="OrthoDB" id="9805070at2"/>
<keyword evidence="1" id="KW-0472">Membrane</keyword>